<reference evidence="1" key="1">
    <citation type="submission" date="2019-10" db="EMBL/GenBank/DDBJ databases">
        <authorList>
            <consortium name="DOE Joint Genome Institute"/>
            <person name="Kuo A."/>
            <person name="Miyauchi S."/>
            <person name="Kiss E."/>
            <person name="Drula E."/>
            <person name="Kohler A."/>
            <person name="Sanchez-Garcia M."/>
            <person name="Andreopoulos B."/>
            <person name="Barry K.W."/>
            <person name="Bonito G."/>
            <person name="Buee M."/>
            <person name="Carver A."/>
            <person name="Chen C."/>
            <person name="Cichocki N."/>
            <person name="Clum A."/>
            <person name="Culley D."/>
            <person name="Crous P.W."/>
            <person name="Fauchery L."/>
            <person name="Girlanda M."/>
            <person name="Hayes R."/>
            <person name="Keri Z."/>
            <person name="Labutti K."/>
            <person name="Lipzen A."/>
            <person name="Lombard V."/>
            <person name="Magnuson J."/>
            <person name="Maillard F."/>
            <person name="Morin E."/>
            <person name="Murat C."/>
            <person name="Nolan M."/>
            <person name="Ohm R."/>
            <person name="Pangilinan J."/>
            <person name="Pereira M."/>
            <person name="Perotto S."/>
            <person name="Peter M."/>
            <person name="Riley R."/>
            <person name="Sitrit Y."/>
            <person name="Stielow B."/>
            <person name="Szollosi G."/>
            <person name="Zifcakova L."/>
            <person name="Stursova M."/>
            <person name="Spatafora J.W."/>
            <person name="Tedersoo L."/>
            <person name="Vaario L.-M."/>
            <person name="Yamada A."/>
            <person name="Yan M."/>
            <person name="Wang P."/>
            <person name="Xu J."/>
            <person name="Bruns T."/>
            <person name="Baldrian P."/>
            <person name="Vilgalys R."/>
            <person name="Henrissat B."/>
            <person name="Grigoriev I.V."/>
            <person name="Hibbett D."/>
            <person name="Nagy L.G."/>
            <person name="Martin F.M."/>
        </authorList>
    </citation>
    <scope>NUCLEOTIDE SEQUENCE</scope>
    <source>
        <strain evidence="1">P2</strain>
    </source>
</reference>
<evidence type="ECO:0000313" key="2">
    <source>
        <dbReference type="Proteomes" id="UP000886501"/>
    </source>
</evidence>
<sequence length="986" mass="108413">MAEPTQAEALRLGAKKRKLQQQACDICRRRKVRCDGPYKPTTKCTNCITGKLNCTYAKPKARRAPKQSAETLDTRLDKMERMLSNAFAEGDYNIDQQSKSSPTSFPITTPAPPFPYLTPSVAPEVDEDGLSSSDEEAGAVPLVYDMQKLALDSTHQRFFGKSSSAALFTAARDIKKKYAEIHHYGDLPKTFGIQRPQSWIAQPWVRAKIQTAKNKYEFPEQDLLWLLIDKYFICVNAFLPLLHRPTFESDIADGLHLRNGGFGGVVLLVCALGSRHLDDPRVLLPGTSDLASAGWAWFDQVQVIRNSFLAPAGIHEIQSHSLAASYLMGCSSPQACWIIVGTGLRLIQDVGVHRKKVYKPNLTVSDELWKRAFWCLVYQDRINSVTLGRSPALNDEDFDLDLPADCDDEYWAPTNGGVPFKQPPGIPSTITFFNLSHGLNQIVSFAMRTIYSINRSKVLFGYVGPQWEQTTVAQLDSALNKWVDSIPDYLRWDPSRENGLFFDQSAILYAHYYQTQILIHRPFIPKPDKPSLLSFPSLAICANAARSCSHIIDLQKRRGSRALYLNSMPAFCAGIVLLVNMWGAKKARVKFDHTREMGDVHKCMEALLACETLYHFTGRFWDILRDLAEVGSFPESHASPSESTNKRVYGFDEPTDFPPPDNMPKASQNGRGPIAGSRRVSLSLNSTGRGASSVVNSANVLSPTLTTTPGTQYIRGDLSVLSMAGSTPTPEKTDGLETSSYSSPTLTRVFDGNAIPITTNDLGRLPLHHGVKFPTNFNFGEIANGWNTSGSGRASTTLGDVQQSYGLGRGVDSMDTQTRAIPGLHLPQEQHPEDLFPWMPYTMTIGAGETTTDSIPTLTTVANTIEPNVASTYVSADPNQTQQATDRLDSTISSLFGDVPSTSSTALGQTMGLLPGPTSDSAEVNADLFGALFPPSDPPVGMDEPPTVQTTQQPHDEQEERGFGNLPPVNAQAYLRGWSNAPQAFE</sequence>
<evidence type="ECO:0000313" key="1">
    <source>
        <dbReference type="EMBL" id="KAF9649885.1"/>
    </source>
</evidence>
<protein>
    <submittedName>
        <fullName evidence="1">Uncharacterized protein</fullName>
    </submittedName>
</protein>
<accession>A0ACB6ZJC5</accession>
<gene>
    <name evidence="1" type="ORF">BDM02DRAFT_1732786</name>
</gene>
<dbReference type="Proteomes" id="UP000886501">
    <property type="component" value="Unassembled WGS sequence"/>
</dbReference>
<dbReference type="EMBL" id="MU117992">
    <property type="protein sequence ID" value="KAF9649885.1"/>
    <property type="molecule type" value="Genomic_DNA"/>
</dbReference>
<comment type="caution">
    <text evidence="1">The sequence shown here is derived from an EMBL/GenBank/DDBJ whole genome shotgun (WGS) entry which is preliminary data.</text>
</comment>
<name>A0ACB6ZJC5_THEGA</name>
<organism evidence="1 2">
    <name type="scientific">Thelephora ganbajun</name>
    <name type="common">Ganba fungus</name>
    <dbReference type="NCBI Taxonomy" id="370292"/>
    <lineage>
        <taxon>Eukaryota</taxon>
        <taxon>Fungi</taxon>
        <taxon>Dikarya</taxon>
        <taxon>Basidiomycota</taxon>
        <taxon>Agaricomycotina</taxon>
        <taxon>Agaricomycetes</taxon>
        <taxon>Thelephorales</taxon>
        <taxon>Thelephoraceae</taxon>
        <taxon>Thelephora</taxon>
    </lineage>
</organism>
<proteinExistence type="predicted"/>
<reference evidence="1" key="2">
    <citation type="journal article" date="2020" name="Nat. Commun.">
        <title>Large-scale genome sequencing of mycorrhizal fungi provides insights into the early evolution of symbiotic traits.</title>
        <authorList>
            <person name="Miyauchi S."/>
            <person name="Kiss E."/>
            <person name="Kuo A."/>
            <person name="Drula E."/>
            <person name="Kohler A."/>
            <person name="Sanchez-Garcia M."/>
            <person name="Morin E."/>
            <person name="Andreopoulos B."/>
            <person name="Barry K.W."/>
            <person name="Bonito G."/>
            <person name="Buee M."/>
            <person name="Carver A."/>
            <person name="Chen C."/>
            <person name="Cichocki N."/>
            <person name="Clum A."/>
            <person name="Culley D."/>
            <person name="Crous P.W."/>
            <person name="Fauchery L."/>
            <person name="Girlanda M."/>
            <person name="Hayes R.D."/>
            <person name="Keri Z."/>
            <person name="LaButti K."/>
            <person name="Lipzen A."/>
            <person name="Lombard V."/>
            <person name="Magnuson J."/>
            <person name="Maillard F."/>
            <person name="Murat C."/>
            <person name="Nolan M."/>
            <person name="Ohm R.A."/>
            <person name="Pangilinan J."/>
            <person name="Pereira M.F."/>
            <person name="Perotto S."/>
            <person name="Peter M."/>
            <person name="Pfister S."/>
            <person name="Riley R."/>
            <person name="Sitrit Y."/>
            <person name="Stielow J.B."/>
            <person name="Szollosi G."/>
            <person name="Zifcakova L."/>
            <person name="Stursova M."/>
            <person name="Spatafora J.W."/>
            <person name="Tedersoo L."/>
            <person name="Vaario L.M."/>
            <person name="Yamada A."/>
            <person name="Yan M."/>
            <person name="Wang P."/>
            <person name="Xu J."/>
            <person name="Bruns T."/>
            <person name="Baldrian P."/>
            <person name="Vilgalys R."/>
            <person name="Dunand C."/>
            <person name="Henrissat B."/>
            <person name="Grigoriev I.V."/>
            <person name="Hibbett D."/>
            <person name="Nagy L.G."/>
            <person name="Martin F.M."/>
        </authorList>
    </citation>
    <scope>NUCLEOTIDE SEQUENCE</scope>
    <source>
        <strain evidence="1">P2</strain>
    </source>
</reference>
<keyword evidence="2" id="KW-1185">Reference proteome</keyword>